<dbReference type="Proteomes" id="UP001169862">
    <property type="component" value="Unassembled WGS sequence"/>
</dbReference>
<feature type="domain" description="Cytochrome c" evidence="5">
    <location>
        <begin position="353"/>
        <end position="484"/>
    </location>
</feature>
<evidence type="ECO:0000256" key="3">
    <source>
        <dbReference type="ARBA" id="ARBA00023004"/>
    </source>
</evidence>
<dbReference type="Gene3D" id="1.10.760.10">
    <property type="entry name" value="Cytochrome c-like domain"/>
    <property type="match status" value="1"/>
</dbReference>
<protein>
    <submittedName>
        <fullName evidence="6">Di-heme oxidoredictase family protein</fullName>
    </submittedName>
</protein>
<dbReference type="AlphaFoldDB" id="A0AAW7XFN9"/>
<evidence type="ECO:0000256" key="2">
    <source>
        <dbReference type="ARBA" id="ARBA00022723"/>
    </source>
</evidence>
<dbReference type="PIRSF" id="PIRSF028099">
    <property type="entry name" value="DUF1111"/>
    <property type="match status" value="1"/>
</dbReference>
<dbReference type="InterPro" id="IPR010538">
    <property type="entry name" value="DHOR"/>
</dbReference>
<evidence type="ECO:0000259" key="5">
    <source>
        <dbReference type="PROSITE" id="PS51007"/>
    </source>
</evidence>
<reference evidence="6" key="1">
    <citation type="submission" date="2023-07" db="EMBL/GenBank/DDBJ databases">
        <title>Genome content predicts the carbon catabolic preferences of heterotrophic bacteria.</title>
        <authorList>
            <person name="Gralka M."/>
        </authorList>
    </citation>
    <scope>NUCLEOTIDE SEQUENCE</scope>
    <source>
        <strain evidence="6">I2M16</strain>
    </source>
</reference>
<keyword evidence="3 4" id="KW-0408">Iron</keyword>
<keyword evidence="2 4" id="KW-0479">Metal-binding</keyword>
<proteinExistence type="predicted"/>
<dbReference type="GO" id="GO:0020037">
    <property type="term" value="F:heme binding"/>
    <property type="evidence" value="ECO:0007669"/>
    <property type="project" value="InterPro"/>
</dbReference>
<accession>A0AAW7XFN9</accession>
<dbReference type="RefSeq" id="WP_303478390.1">
    <property type="nucleotide sequence ID" value="NZ_JAUOPG010000003.1"/>
</dbReference>
<dbReference type="PANTHER" id="PTHR30600">
    <property type="entry name" value="CYTOCHROME C PEROXIDASE-RELATED"/>
    <property type="match status" value="1"/>
</dbReference>
<gene>
    <name evidence="6" type="ORF">Q4490_05815</name>
</gene>
<evidence type="ECO:0000313" key="7">
    <source>
        <dbReference type="Proteomes" id="UP001169862"/>
    </source>
</evidence>
<dbReference type="SUPFAM" id="SSF46626">
    <property type="entry name" value="Cytochrome c"/>
    <property type="match status" value="1"/>
</dbReference>
<dbReference type="EMBL" id="JAUOPG010000003">
    <property type="protein sequence ID" value="MDO6453074.1"/>
    <property type="molecule type" value="Genomic_DNA"/>
</dbReference>
<comment type="caution">
    <text evidence="6">The sequence shown here is derived from an EMBL/GenBank/DDBJ whole genome shotgun (WGS) entry which is preliminary data.</text>
</comment>
<dbReference type="GO" id="GO:0009055">
    <property type="term" value="F:electron transfer activity"/>
    <property type="evidence" value="ECO:0007669"/>
    <property type="project" value="InterPro"/>
</dbReference>
<sequence length="484" mass="52862">MSALHHTLFIVGTVAISCLTAEIATSLPLLSIQGNAPTAGAATLHKPASPNAFAQPASNLSFEERMPFNLGHSLFKKLWVSSPSSTTASDGLGPLFNARSCMRCHVRDGRGHPPDVGQLKPATSTVIHLSIAPQNEQQETLLAQGKLGVIPEPAYGNQLQDMSIQGLPAEGRIALEYDEHTVTLADGEQVSLRKPRITITDLSYGSFHPDTMMSMRVAPAMVGLGLLEAISEADLLAHEDPEDLNQDGISGHANRVWDYKTQQTAIGRFGWKAGHPTIEQQNSMALRNDIGISNTLFPAGFADCTEAQSLCQSLPDGNSQHLDGVEASDDMVKMLTFYTQHLAVPDKRNRHSGSVKRGEQLFSRIGCSQCHIPSYQTRSDTVASLADQTIWPYTDLLLHDMGEGLADHRPEYQANGREWRTPALWGIGLTQMVSGHTQFLHDGRARNLQEAILWHGGEADAARQHYSQLTANERKDLIQFLESL</sequence>
<evidence type="ECO:0000256" key="4">
    <source>
        <dbReference type="PROSITE-ProRule" id="PRU00433"/>
    </source>
</evidence>
<keyword evidence="1 4" id="KW-0349">Heme</keyword>
<dbReference type="GO" id="GO:0004130">
    <property type="term" value="F:cytochrome-c peroxidase activity"/>
    <property type="evidence" value="ECO:0007669"/>
    <property type="project" value="TreeGrafter"/>
</dbReference>
<dbReference type="PROSITE" id="PS51007">
    <property type="entry name" value="CYTC"/>
    <property type="match status" value="1"/>
</dbReference>
<name>A0AAW7XFN9_9GAMM</name>
<dbReference type="Pfam" id="PF06537">
    <property type="entry name" value="DHOR"/>
    <property type="match status" value="1"/>
</dbReference>
<dbReference type="GO" id="GO:0046872">
    <property type="term" value="F:metal ion binding"/>
    <property type="evidence" value="ECO:0007669"/>
    <property type="project" value="UniProtKB-KW"/>
</dbReference>
<dbReference type="InterPro" id="IPR036909">
    <property type="entry name" value="Cyt_c-like_dom_sf"/>
</dbReference>
<dbReference type="PANTHER" id="PTHR30600:SF4">
    <property type="entry name" value="CYTOCHROME C DOMAIN-CONTAINING PROTEIN"/>
    <property type="match status" value="1"/>
</dbReference>
<dbReference type="InterPro" id="IPR051395">
    <property type="entry name" value="Cytochrome_c_Peroxidase/MauG"/>
</dbReference>
<evidence type="ECO:0000313" key="6">
    <source>
        <dbReference type="EMBL" id="MDO6453074.1"/>
    </source>
</evidence>
<organism evidence="6 7">
    <name type="scientific">Neptunomonas phycophila</name>
    <dbReference type="NCBI Taxonomy" id="1572645"/>
    <lineage>
        <taxon>Bacteria</taxon>
        <taxon>Pseudomonadati</taxon>
        <taxon>Pseudomonadota</taxon>
        <taxon>Gammaproteobacteria</taxon>
        <taxon>Oceanospirillales</taxon>
        <taxon>Oceanospirillaceae</taxon>
        <taxon>Neptunomonas</taxon>
    </lineage>
</organism>
<evidence type="ECO:0000256" key="1">
    <source>
        <dbReference type="ARBA" id="ARBA00022617"/>
    </source>
</evidence>
<dbReference type="InterPro" id="IPR009056">
    <property type="entry name" value="Cyt_c-like_dom"/>
</dbReference>